<organism evidence="1 2">
    <name type="scientific">Phaeocystis globosa virus PgV-16T</name>
    <dbReference type="NCBI Taxonomy" id="3071227"/>
    <lineage>
        <taxon>Viruses</taxon>
        <taxon>Varidnaviria</taxon>
        <taxon>Bamfordvirae</taxon>
        <taxon>Nucleocytoviricota</taxon>
        <taxon>Megaviricetes</taxon>
        <taxon>Imitervirales</taxon>
        <taxon>Mesomimiviridae</taxon>
        <taxon>Tethysvirus</taxon>
        <taxon>Tethysvirus hollandense</taxon>
    </lineage>
</organism>
<sequence length="77" mass="8555">MSIKAKTQLYVDPIGQTDVTKLQYNNVDKLKKGAITVDARIIDSKLANEAHYLQLSIWSITAGISIIALLILIRESK</sequence>
<name>A0AC59EX44_9VIRU</name>
<keyword evidence="2" id="KW-1185">Reference proteome</keyword>
<gene>
    <name evidence="1" type="ORF">PGCG_00203</name>
</gene>
<protein>
    <submittedName>
        <fullName evidence="1">Uncharacterized protein</fullName>
    </submittedName>
</protein>
<accession>A0AC59EX44</accession>
<proteinExistence type="predicted"/>
<evidence type="ECO:0000313" key="1">
    <source>
        <dbReference type="EMBL" id="AGM15514.1"/>
    </source>
</evidence>
<reference evidence="1 2" key="1">
    <citation type="journal article" date="2013" name="Proc. Natl. Acad. Sci. U.S.A.">
        <title>Genome of Phaeocystis globosa virus PgV-16T highlights the common ancestry of the largest known DNA viruses infecting eukaryotes.</title>
        <authorList>
            <person name="Santini S."/>
            <person name="Jeudy S."/>
            <person name="Bartoli J."/>
            <person name="Poirot O."/>
            <person name="Lescot M."/>
            <person name="Abergel C."/>
            <person name="Barbe V."/>
            <person name="Wommack K.E."/>
            <person name="Noordeloos A.A."/>
            <person name="Brussaard C.P."/>
            <person name="Claverie J.M."/>
        </authorList>
    </citation>
    <scope>NUCLEOTIDE SEQUENCE [LARGE SCALE GENOMIC DNA]</scope>
    <source>
        <strain evidence="1 2">16T</strain>
    </source>
</reference>
<dbReference type="Proteomes" id="UP000204225">
    <property type="component" value="Segment"/>
</dbReference>
<dbReference type="EMBL" id="KC662249">
    <property type="protein sequence ID" value="AGM15514.1"/>
    <property type="molecule type" value="Genomic_DNA"/>
</dbReference>
<evidence type="ECO:0000313" key="2">
    <source>
        <dbReference type="Proteomes" id="UP000204225"/>
    </source>
</evidence>